<feature type="signal peptide" evidence="2">
    <location>
        <begin position="1"/>
        <end position="24"/>
    </location>
</feature>
<feature type="compositionally biased region" description="Acidic residues" evidence="1">
    <location>
        <begin position="353"/>
        <end position="364"/>
    </location>
</feature>
<gene>
    <name evidence="4" type="ORF">CONLIGDRAFT_657634</name>
</gene>
<dbReference type="STRING" id="1408157.A0A1J7I7B7"/>
<dbReference type="InterPro" id="IPR011050">
    <property type="entry name" value="Pectin_lyase_fold/virulence"/>
</dbReference>
<dbReference type="InterPro" id="IPR012334">
    <property type="entry name" value="Pectin_lyas_fold"/>
</dbReference>
<keyword evidence="2" id="KW-0732">Signal</keyword>
<feature type="domain" description="Rhamnogalacturonase A/B/Epimerase-like pectate lyase" evidence="3">
    <location>
        <begin position="544"/>
        <end position="770"/>
    </location>
</feature>
<feature type="region of interest" description="Disordered" evidence="1">
    <location>
        <begin position="108"/>
        <end position="130"/>
    </location>
</feature>
<protein>
    <submittedName>
        <fullName evidence="4">Pectin lyase-like protein</fullName>
    </submittedName>
</protein>
<dbReference type="EMBL" id="KV875106">
    <property type="protein sequence ID" value="OIW23390.1"/>
    <property type="molecule type" value="Genomic_DNA"/>
</dbReference>
<dbReference type="PANTHER" id="PTHR33928:SF2">
    <property type="entry name" value="PECTATE LYASE SUPERFAMILY PROTEIN DOMAIN-CONTAINING PROTEIN-RELATED"/>
    <property type="match status" value="1"/>
</dbReference>
<proteinExistence type="predicted"/>
<dbReference type="Gene3D" id="2.160.20.10">
    <property type="entry name" value="Single-stranded right-handed beta-helix, Pectin lyase-like"/>
    <property type="match status" value="2"/>
</dbReference>
<keyword evidence="4" id="KW-0456">Lyase</keyword>
<evidence type="ECO:0000313" key="5">
    <source>
        <dbReference type="Proteomes" id="UP000182658"/>
    </source>
</evidence>
<organism evidence="4 5">
    <name type="scientific">Coniochaeta ligniaria NRRL 30616</name>
    <dbReference type="NCBI Taxonomy" id="1408157"/>
    <lineage>
        <taxon>Eukaryota</taxon>
        <taxon>Fungi</taxon>
        <taxon>Dikarya</taxon>
        <taxon>Ascomycota</taxon>
        <taxon>Pezizomycotina</taxon>
        <taxon>Sordariomycetes</taxon>
        <taxon>Sordariomycetidae</taxon>
        <taxon>Coniochaetales</taxon>
        <taxon>Coniochaetaceae</taxon>
        <taxon>Coniochaeta</taxon>
    </lineage>
</organism>
<feature type="chain" id="PRO_5011978288" evidence="2">
    <location>
        <begin position="25"/>
        <end position="1619"/>
    </location>
</feature>
<dbReference type="GO" id="GO:0004650">
    <property type="term" value="F:polygalacturonase activity"/>
    <property type="evidence" value="ECO:0007669"/>
    <property type="project" value="InterPro"/>
</dbReference>
<name>A0A1J7I7B7_9PEZI</name>
<dbReference type="PANTHER" id="PTHR33928">
    <property type="entry name" value="POLYGALACTURONASE QRT3"/>
    <property type="match status" value="1"/>
</dbReference>
<dbReference type="InterPro" id="IPR039279">
    <property type="entry name" value="QRT3-like"/>
</dbReference>
<dbReference type="FunFam" id="2.160.20.10:FF:000043">
    <property type="entry name" value="Exo-beta-1,3-glucanase, putative"/>
    <property type="match status" value="1"/>
</dbReference>
<evidence type="ECO:0000256" key="2">
    <source>
        <dbReference type="SAM" id="SignalP"/>
    </source>
</evidence>
<dbReference type="OrthoDB" id="1046782at2759"/>
<dbReference type="Proteomes" id="UP000182658">
    <property type="component" value="Unassembled WGS sequence"/>
</dbReference>
<reference evidence="4 5" key="1">
    <citation type="submission" date="2016-10" db="EMBL/GenBank/DDBJ databases">
        <title>Draft genome sequence of Coniochaeta ligniaria NRRL30616, a lignocellulolytic fungus for bioabatement of inhibitors in plant biomass hydrolysates.</title>
        <authorList>
            <consortium name="DOE Joint Genome Institute"/>
            <person name="Jimenez D.J."/>
            <person name="Hector R.E."/>
            <person name="Riley R."/>
            <person name="Sun H."/>
            <person name="Grigoriev I.V."/>
            <person name="Van Elsas J.D."/>
            <person name="Nichols N.N."/>
        </authorList>
    </citation>
    <scope>NUCLEOTIDE SEQUENCE [LARGE SCALE GENOMIC DNA]</scope>
    <source>
        <strain evidence="4 5">NRRL 30616</strain>
    </source>
</reference>
<dbReference type="CDD" id="cd23668">
    <property type="entry name" value="GH55_beta13glucanase-like"/>
    <property type="match status" value="1"/>
</dbReference>
<accession>A0A1J7I7B7</accession>
<evidence type="ECO:0000313" key="4">
    <source>
        <dbReference type="EMBL" id="OIW23390.1"/>
    </source>
</evidence>
<dbReference type="InParanoid" id="A0A1J7I7B7"/>
<dbReference type="GO" id="GO:0016829">
    <property type="term" value="F:lyase activity"/>
    <property type="evidence" value="ECO:0007669"/>
    <property type="project" value="UniProtKB-KW"/>
</dbReference>
<dbReference type="Pfam" id="PF12708">
    <property type="entry name" value="Pect-lyase_RHGA_epim"/>
    <property type="match status" value="1"/>
</dbReference>
<evidence type="ECO:0000256" key="1">
    <source>
        <dbReference type="SAM" id="MobiDB-lite"/>
    </source>
</evidence>
<keyword evidence="5" id="KW-1185">Reference proteome</keyword>
<evidence type="ECO:0000259" key="3">
    <source>
        <dbReference type="Pfam" id="PF12708"/>
    </source>
</evidence>
<feature type="region of interest" description="Disordered" evidence="1">
    <location>
        <begin position="347"/>
        <end position="381"/>
    </location>
</feature>
<dbReference type="SUPFAM" id="SSF51126">
    <property type="entry name" value="Pectin lyase-like"/>
    <property type="match status" value="2"/>
</dbReference>
<sequence>MALLRLVACLATCLLLHFMPTAMAQYYQDYTPHDGSLTRNLQSKPLASEPELEVVNLSPETVVLVYNCYYMKAICENAEQYFGTSRGKHPHPISGLSAEIFGYDFNTGKQSRQNSRRQHSCPGTWKKGHSCPEQLPETVMRHDGPWWTTALEAFTSVNQLANKRDVNGNIIEYSKVRYTCDEFPPASWVEGGDNTDGLSPSNTRCAGMRCGTGVKAEQDWQGTAHRRLRSELRRLIAQRPNAFPTFDEKKSVVLFRLVPVYQLDFVAARVWTFPTIPSNQWSGPGDDPRATNALHISQARRNAEDATNSTTRFPWHWTASAEELQELIRRGEGTDFAVHAKDMGGGDIHFPTDYDEDDEIDEDGYVNTTSSSSSSSSRAQMAAEVEVRRAPASALLPTRRQQSVWGNASEPAATPLLSNATATDLQRARGIVQKAIAESSKLNKARLGNPLRNNYGLKPGTDVGQSRTARRRLHARAFEEAPAPLLEITDEIARAAALVAESDAVAIAGNVTRRAAAAAGTYWMGSIARRGTVPWGTDATYKVFRSVLDYGAVGNGVTDDTAAIKRAMTDGNRCGAKCNGATTKNAIVYFPPGTYLISSTIPLPFGTQVIGDANNRPLLKASGSFVGMGVLSTDEYTGSGIKGSDGGDEEYYINTANFYRQLRNVRIDVTAAPAGQQVTCLHYQVAQATSMQNVELIAGPAQIGMFAENGSGGQISDVTFTGGSVGLYAGSQQFTAQRLIFSGCTVGVQVIWDWGWTWKSITMRGVGTGFKLVPDAGQTGNTGSASIIDSSFTNVGTVAVVTPPSSKPGSGSTGLVLENVALSGVTKAIADTTGKTLLAQSSGIVDEWVLGPVYEGSAADRSFSTGGKIGTYRRQQGLVDGNGAYFERAKPQYESLAVGDFVHVKDYATGDGSTDDTAAFQTALYASVGKVLFVDAGSYILTSTVTVPLGAKIVGETWSQLVASGPNPKVMLQVGAAGQVGSVEMQDLLFTTRGPTAGVVLVEWNIQAASPGSAALWDCHARVGGATGTQLTPAECPPVTSGIDSGCSAASLMMHLTPSASGYFENMWLWGADHMIDDPDLNSASNDMVQISVYVARGFLIESTRATWLYATASEHAVFYQFNFNKASNIFAGLLQTESPYYQPTPPPPAPFKAVVGLFPGDPEYKCTPGDEFGGCDESWAIMIRQSSDIFVAGAGLYSWFSTYAQTCIDSQACQKALLLLDSNAASVRIEHLVTIGAKYMAVMDGKGIPAAENLNVNSHPFWSQISLLDVSSTGQQFNNLVWIDPAIWEMDQPQFTCSPPCDVKIPPWTGATSTVDYPLLTVSAGTWTSTITMPPLTISQWVFEVVTLTQGPAARDLEKRQGFDDFWPKPAQPTTWPSVTYTGPDFSATVVGPKVPFPTLPAVLGPDTAPPTSGRWPARAVRPKVGLLDNPLVAECMYYDWMECSDEFGLNDWGVVSNDPGDDFDENWEDVSVTCPVESKTSSTPTASATPKVTLQLANPMFNTVDCYESGLHTEHAVLDGADRDACNDVGRAGPVFTLPYKYARRFDLNVKPGSLAARVDVNFEVKPNCTYTWTYSECMDYMSIPVDSCNCGGVDRKQGGTAENNCLYVRVDPNITF</sequence>
<dbReference type="InterPro" id="IPR024535">
    <property type="entry name" value="RHGA/B-epi-like_pectate_lyase"/>
</dbReference>